<sequence>MVKWTVKPFSRSSFTLFRRFPFTNLIHRHVSAVKKYSFDCENQILIVIMQEDTLICQAVFF</sequence>
<comment type="caution">
    <text evidence="1">The sequence shown here is derived from an EMBL/GenBank/DDBJ whole genome shotgun (WGS) entry which is preliminary data.</text>
</comment>
<dbReference type="Proteomes" id="UP000465778">
    <property type="component" value="Unassembled WGS sequence"/>
</dbReference>
<gene>
    <name evidence="1" type="ORF">KIS1582_1502</name>
</gene>
<name>A0A800NBI2_CYTFI</name>
<evidence type="ECO:0000313" key="1">
    <source>
        <dbReference type="EMBL" id="KAF0824739.1"/>
    </source>
</evidence>
<dbReference type="EMBL" id="VDEM01000011">
    <property type="protein sequence ID" value="KAF0824739.1"/>
    <property type="molecule type" value="Genomic_DNA"/>
</dbReference>
<reference evidence="1 2" key="1">
    <citation type="journal article" date="2020" name="G3 (Bethesda)">
        <title>Whole Genome Sequencing and Comparative Genomics of Two Nematicidal Bacillus Strains Reveals a Wide Range of Possible Virulence Factors.</title>
        <authorList>
            <person name="Susic N."/>
            <person name="Janezic S."/>
            <person name="Rupnik M."/>
            <person name="Geric Stare B."/>
        </authorList>
    </citation>
    <scope>NUCLEOTIDE SEQUENCE [LARGE SCALE GENOMIC DNA]</scope>
    <source>
        <strain evidence="1 2">I-1582</strain>
    </source>
</reference>
<organism evidence="1 2">
    <name type="scientific">Cytobacillus firmus</name>
    <name type="common">Bacillus firmus</name>
    <dbReference type="NCBI Taxonomy" id="1399"/>
    <lineage>
        <taxon>Bacteria</taxon>
        <taxon>Bacillati</taxon>
        <taxon>Bacillota</taxon>
        <taxon>Bacilli</taxon>
        <taxon>Bacillales</taxon>
        <taxon>Bacillaceae</taxon>
        <taxon>Cytobacillus</taxon>
    </lineage>
</organism>
<proteinExistence type="predicted"/>
<protein>
    <submittedName>
        <fullName evidence="1">Uncharacterized protein</fullName>
    </submittedName>
</protein>
<dbReference type="AlphaFoldDB" id="A0A800NBI2"/>
<evidence type="ECO:0000313" key="2">
    <source>
        <dbReference type="Proteomes" id="UP000465778"/>
    </source>
</evidence>
<accession>A0A800NBI2</accession>